<name>A0A0C9X5F7_9AGAR</name>
<dbReference type="EMBL" id="KN838972">
    <property type="protein sequence ID" value="KIJ91752.1"/>
    <property type="molecule type" value="Genomic_DNA"/>
</dbReference>
<evidence type="ECO:0000313" key="3">
    <source>
        <dbReference type="Proteomes" id="UP000054477"/>
    </source>
</evidence>
<dbReference type="Proteomes" id="UP000054477">
    <property type="component" value="Unassembled WGS sequence"/>
</dbReference>
<reference evidence="3" key="2">
    <citation type="submission" date="2015-01" db="EMBL/GenBank/DDBJ databases">
        <title>Evolutionary Origins and Diversification of the Mycorrhizal Mutualists.</title>
        <authorList>
            <consortium name="DOE Joint Genome Institute"/>
            <consortium name="Mycorrhizal Genomics Consortium"/>
            <person name="Kohler A."/>
            <person name="Kuo A."/>
            <person name="Nagy L.G."/>
            <person name="Floudas D."/>
            <person name="Copeland A."/>
            <person name="Barry K.W."/>
            <person name="Cichocki N."/>
            <person name="Veneault-Fourrey C."/>
            <person name="LaButti K."/>
            <person name="Lindquist E.A."/>
            <person name="Lipzen A."/>
            <person name="Lundell T."/>
            <person name="Morin E."/>
            <person name="Murat C."/>
            <person name="Riley R."/>
            <person name="Ohm R."/>
            <person name="Sun H."/>
            <person name="Tunlid A."/>
            <person name="Henrissat B."/>
            <person name="Grigoriev I.V."/>
            <person name="Hibbett D.S."/>
            <person name="Martin F."/>
        </authorList>
    </citation>
    <scope>NUCLEOTIDE SEQUENCE [LARGE SCALE GENOMIC DNA]</scope>
    <source>
        <strain evidence="3">LaAM-08-1</strain>
    </source>
</reference>
<organism evidence="2 3">
    <name type="scientific">Laccaria amethystina LaAM-08-1</name>
    <dbReference type="NCBI Taxonomy" id="1095629"/>
    <lineage>
        <taxon>Eukaryota</taxon>
        <taxon>Fungi</taxon>
        <taxon>Dikarya</taxon>
        <taxon>Basidiomycota</taxon>
        <taxon>Agaricomycotina</taxon>
        <taxon>Agaricomycetes</taxon>
        <taxon>Agaricomycetidae</taxon>
        <taxon>Agaricales</taxon>
        <taxon>Agaricineae</taxon>
        <taxon>Hydnangiaceae</taxon>
        <taxon>Laccaria</taxon>
    </lineage>
</organism>
<sequence length="213" mass="24771">MPRDYFPPSRARVDTKLPRPYKQRFVQDPPRANHFTFWFAFDKEYVGVDIVQENVPVDAYLNPEPEKESARGVVRIASKKIPTEDNIGCVMRDPRPMRPITIDSVVRLISSRGLDKYLFRPVHKQQAGCRYWVSQFAGVLEEEGVCSQGFQMQVDYYLNYYHNRPQVKTAGGRWKDGSSWGPRLDMECARIIPGDFYYEQGKNLEEHSENGQD</sequence>
<reference evidence="2 3" key="1">
    <citation type="submission" date="2014-04" db="EMBL/GenBank/DDBJ databases">
        <authorList>
            <consortium name="DOE Joint Genome Institute"/>
            <person name="Kuo A."/>
            <person name="Kohler A."/>
            <person name="Nagy L.G."/>
            <person name="Floudas D."/>
            <person name="Copeland A."/>
            <person name="Barry K.W."/>
            <person name="Cichocki N."/>
            <person name="Veneault-Fourrey C."/>
            <person name="LaButti K."/>
            <person name="Lindquist E.A."/>
            <person name="Lipzen A."/>
            <person name="Lundell T."/>
            <person name="Morin E."/>
            <person name="Murat C."/>
            <person name="Sun H."/>
            <person name="Tunlid A."/>
            <person name="Henrissat B."/>
            <person name="Grigoriev I.V."/>
            <person name="Hibbett D.S."/>
            <person name="Martin F."/>
            <person name="Nordberg H.P."/>
            <person name="Cantor M.N."/>
            <person name="Hua S.X."/>
        </authorList>
    </citation>
    <scope>NUCLEOTIDE SEQUENCE [LARGE SCALE GENOMIC DNA]</scope>
    <source>
        <strain evidence="2 3">LaAM-08-1</strain>
    </source>
</reference>
<evidence type="ECO:0000259" key="1">
    <source>
        <dbReference type="Pfam" id="PF24968"/>
    </source>
</evidence>
<proteinExistence type="predicted"/>
<feature type="domain" description="DUF7770" evidence="1">
    <location>
        <begin position="30"/>
        <end position="166"/>
    </location>
</feature>
<keyword evidence="3" id="KW-1185">Reference proteome</keyword>
<dbReference type="Pfam" id="PF24968">
    <property type="entry name" value="DUF7770"/>
    <property type="match status" value="1"/>
</dbReference>
<gene>
    <name evidence="2" type="ORF">K443DRAFT_685749</name>
</gene>
<evidence type="ECO:0000313" key="2">
    <source>
        <dbReference type="EMBL" id="KIJ91752.1"/>
    </source>
</evidence>
<protein>
    <submittedName>
        <fullName evidence="2">Unplaced genomic scaffold K443scaffold_437, whole genome shotgun sequence</fullName>
    </submittedName>
</protein>
<dbReference type="OrthoDB" id="2891886at2759"/>
<dbReference type="AlphaFoldDB" id="A0A0C9X5F7"/>
<dbReference type="InterPro" id="IPR056672">
    <property type="entry name" value="DUF7770"/>
</dbReference>
<accession>A0A0C9X5F7</accession>
<dbReference type="HOGENOM" id="CLU_1090162_0_0_1"/>